<evidence type="ECO:0000256" key="2">
    <source>
        <dbReference type="ARBA" id="ARBA00006375"/>
    </source>
</evidence>
<dbReference type="EMBL" id="JABFUD020000020">
    <property type="protein sequence ID" value="KAI5063807.1"/>
    <property type="molecule type" value="Genomic_DNA"/>
</dbReference>
<feature type="repeat" description="Solcar" evidence="10">
    <location>
        <begin position="4"/>
        <end position="95"/>
    </location>
</feature>
<dbReference type="FunFam" id="1.50.40.10:FF:000009">
    <property type="entry name" value="Mitochondrial 2-oxoglutarate/malate carrier protein"/>
    <property type="match status" value="1"/>
</dbReference>
<feature type="repeat" description="Solcar" evidence="10">
    <location>
        <begin position="117"/>
        <end position="208"/>
    </location>
</feature>
<evidence type="ECO:0000313" key="12">
    <source>
        <dbReference type="EMBL" id="KAI5063807.1"/>
    </source>
</evidence>
<evidence type="ECO:0000256" key="1">
    <source>
        <dbReference type="ARBA" id="ARBA00004448"/>
    </source>
</evidence>
<dbReference type="Gene3D" id="1.50.40.10">
    <property type="entry name" value="Mitochondrial carrier domain"/>
    <property type="match status" value="1"/>
</dbReference>
<dbReference type="OrthoDB" id="6703404at2759"/>
<evidence type="ECO:0000256" key="8">
    <source>
        <dbReference type="ARBA" id="ARBA00023128"/>
    </source>
</evidence>
<dbReference type="PRINTS" id="PR00926">
    <property type="entry name" value="MITOCARRIER"/>
</dbReference>
<evidence type="ECO:0000256" key="10">
    <source>
        <dbReference type="PROSITE-ProRule" id="PRU00282"/>
    </source>
</evidence>
<evidence type="ECO:0000256" key="9">
    <source>
        <dbReference type="ARBA" id="ARBA00023136"/>
    </source>
</evidence>
<dbReference type="PROSITE" id="PS50920">
    <property type="entry name" value="SOLCAR"/>
    <property type="match status" value="3"/>
</dbReference>
<accession>A0A9D4UA23</accession>
<dbReference type="InterPro" id="IPR018108">
    <property type="entry name" value="MCP_transmembrane"/>
</dbReference>
<organism evidence="12 13">
    <name type="scientific">Adiantum capillus-veneris</name>
    <name type="common">Maidenhair fern</name>
    <dbReference type="NCBI Taxonomy" id="13818"/>
    <lineage>
        <taxon>Eukaryota</taxon>
        <taxon>Viridiplantae</taxon>
        <taxon>Streptophyta</taxon>
        <taxon>Embryophyta</taxon>
        <taxon>Tracheophyta</taxon>
        <taxon>Polypodiopsida</taxon>
        <taxon>Polypodiidae</taxon>
        <taxon>Polypodiales</taxon>
        <taxon>Pteridineae</taxon>
        <taxon>Pteridaceae</taxon>
        <taxon>Vittarioideae</taxon>
        <taxon>Adiantum</taxon>
    </lineage>
</organism>
<keyword evidence="3 11" id="KW-0813">Transport</keyword>
<feature type="repeat" description="Solcar" evidence="10">
    <location>
        <begin position="217"/>
        <end position="315"/>
    </location>
</feature>
<evidence type="ECO:0000256" key="5">
    <source>
        <dbReference type="ARBA" id="ARBA00022737"/>
    </source>
</evidence>
<dbReference type="SUPFAM" id="SSF103506">
    <property type="entry name" value="Mitochondrial carrier"/>
    <property type="match status" value="1"/>
</dbReference>
<keyword evidence="7" id="KW-1133">Transmembrane helix</keyword>
<evidence type="ECO:0000256" key="11">
    <source>
        <dbReference type="RuleBase" id="RU000488"/>
    </source>
</evidence>
<dbReference type="GO" id="GO:0005743">
    <property type="term" value="C:mitochondrial inner membrane"/>
    <property type="evidence" value="ECO:0007669"/>
    <property type="project" value="UniProtKB-SubCell"/>
</dbReference>
<comment type="subcellular location">
    <subcellularLocation>
        <location evidence="1">Mitochondrion inner membrane</location>
        <topology evidence="1">Multi-pass membrane protein</topology>
    </subcellularLocation>
</comment>
<keyword evidence="13" id="KW-1185">Reference proteome</keyword>
<reference evidence="12" key="1">
    <citation type="submission" date="2021-01" db="EMBL/GenBank/DDBJ databases">
        <title>Adiantum capillus-veneris genome.</title>
        <authorList>
            <person name="Fang Y."/>
            <person name="Liao Q."/>
        </authorList>
    </citation>
    <scope>NUCLEOTIDE SEQUENCE</scope>
    <source>
        <strain evidence="12">H3</strain>
        <tissue evidence="12">Leaf</tissue>
    </source>
</reference>
<name>A0A9D4UA23_ADICA</name>
<dbReference type="InterPro" id="IPR002067">
    <property type="entry name" value="MCP"/>
</dbReference>
<keyword evidence="8" id="KW-0496">Mitochondrion</keyword>
<sequence>MRLRGFVEGGLASIVAGCSTHPLDVIKVRVQLEGAGGAALQLAHASGRSSAIEMGLRLVQTEGMQGLFCGVSATILRQMLYSTTRMGVYHLLKQQLLMQAQPAINSATHALVQDAGLPFCKKVAAGLIAGGVGAIVGNPADVALVRMQADGLLPVEERRNYRGVVDALARMVKQEGLQSLWTGSYLTVQRAMVVTACQLAAYDQMKESLVRSGMVRSGVAVCVIASVCAGVAASVVCTPIDVVRTRMMNNTPRGRGRGRGRGKGTYYYSSPLDCALQTVRQEGGLALYKGFLPTLTRQGPFTVVLFLTLEQIRRLQLKLGV</sequence>
<gene>
    <name evidence="12" type="ORF">GOP47_0020477</name>
</gene>
<comment type="similarity">
    <text evidence="2 11">Belongs to the mitochondrial carrier (TC 2.A.29) family.</text>
</comment>
<keyword evidence="9 10" id="KW-0472">Membrane</keyword>
<evidence type="ECO:0000256" key="7">
    <source>
        <dbReference type="ARBA" id="ARBA00022989"/>
    </source>
</evidence>
<protein>
    <submittedName>
        <fullName evidence="12">Uncharacterized protein</fullName>
    </submittedName>
</protein>
<keyword evidence="4 10" id="KW-0812">Transmembrane</keyword>
<dbReference type="PANTHER" id="PTHR45618">
    <property type="entry name" value="MITOCHONDRIAL DICARBOXYLATE CARRIER-RELATED"/>
    <property type="match status" value="1"/>
</dbReference>
<dbReference type="InterPro" id="IPR023395">
    <property type="entry name" value="MCP_dom_sf"/>
</dbReference>
<dbReference type="Proteomes" id="UP000886520">
    <property type="component" value="Chromosome 20"/>
</dbReference>
<evidence type="ECO:0000313" key="13">
    <source>
        <dbReference type="Proteomes" id="UP000886520"/>
    </source>
</evidence>
<evidence type="ECO:0000256" key="6">
    <source>
        <dbReference type="ARBA" id="ARBA00022792"/>
    </source>
</evidence>
<dbReference type="AlphaFoldDB" id="A0A9D4UA23"/>
<dbReference type="InterPro" id="IPR050391">
    <property type="entry name" value="Mito_Metabolite_Transporter"/>
</dbReference>
<evidence type="ECO:0000256" key="4">
    <source>
        <dbReference type="ARBA" id="ARBA00022692"/>
    </source>
</evidence>
<dbReference type="Pfam" id="PF00153">
    <property type="entry name" value="Mito_carr"/>
    <property type="match status" value="3"/>
</dbReference>
<comment type="caution">
    <text evidence="12">The sequence shown here is derived from an EMBL/GenBank/DDBJ whole genome shotgun (WGS) entry which is preliminary data.</text>
</comment>
<dbReference type="GO" id="GO:0022857">
    <property type="term" value="F:transmembrane transporter activity"/>
    <property type="evidence" value="ECO:0007669"/>
    <property type="project" value="UniProtKB-ARBA"/>
</dbReference>
<evidence type="ECO:0000256" key="3">
    <source>
        <dbReference type="ARBA" id="ARBA00022448"/>
    </source>
</evidence>
<proteinExistence type="inferred from homology"/>
<keyword evidence="6" id="KW-0999">Mitochondrion inner membrane</keyword>
<keyword evidence="5" id="KW-0677">Repeat</keyword>